<dbReference type="GO" id="GO:0071949">
    <property type="term" value="F:FAD binding"/>
    <property type="evidence" value="ECO:0007669"/>
    <property type="project" value="InterPro"/>
</dbReference>
<accession>A0A2M7FYZ6</accession>
<evidence type="ECO:0000259" key="9">
    <source>
        <dbReference type="PROSITE" id="PS51387"/>
    </source>
</evidence>
<evidence type="ECO:0000313" key="11">
    <source>
        <dbReference type="Proteomes" id="UP000231019"/>
    </source>
</evidence>
<dbReference type="AlphaFoldDB" id="A0A2M7FYZ6"/>
<feature type="binding site" evidence="6">
    <location>
        <position position="413"/>
    </location>
    <ligand>
        <name>substrate</name>
    </ligand>
</feature>
<dbReference type="InterPro" id="IPR004113">
    <property type="entry name" value="FAD-bd_oxidored_4_C"/>
</dbReference>
<dbReference type="InterPro" id="IPR006094">
    <property type="entry name" value="Oxid_FAD_bind_N"/>
</dbReference>
<dbReference type="PANTHER" id="PTHR46568:SF1">
    <property type="entry name" value="ALKYLDIHYDROXYACETONEPHOSPHATE SYNTHASE, PEROXISOMAL"/>
    <property type="match status" value="1"/>
</dbReference>
<keyword evidence="3" id="KW-0285">Flavoprotein</keyword>
<dbReference type="InterPro" id="IPR016166">
    <property type="entry name" value="FAD-bd_PCMH"/>
</dbReference>
<proteinExistence type="inferred from homology"/>
<evidence type="ECO:0000256" key="1">
    <source>
        <dbReference type="ARBA" id="ARBA00001974"/>
    </source>
</evidence>
<dbReference type="GO" id="GO:0008610">
    <property type="term" value="P:lipid biosynthetic process"/>
    <property type="evidence" value="ECO:0007669"/>
    <property type="project" value="InterPro"/>
</dbReference>
<evidence type="ECO:0000256" key="8">
    <source>
        <dbReference type="PIRSR" id="PIRSR625650-4"/>
    </source>
</evidence>
<evidence type="ECO:0000256" key="2">
    <source>
        <dbReference type="ARBA" id="ARBA00008000"/>
    </source>
</evidence>
<dbReference type="SUPFAM" id="SSF56176">
    <property type="entry name" value="FAD-binding/transporter-associated domain-like"/>
    <property type="match status" value="1"/>
</dbReference>
<dbReference type="FunFam" id="1.10.45.10:FF:000001">
    <property type="entry name" value="D-lactate dehydrogenase mitochondrial"/>
    <property type="match status" value="1"/>
</dbReference>
<dbReference type="Pfam" id="PF02913">
    <property type="entry name" value="FAD-oxidase_C"/>
    <property type="match status" value="1"/>
</dbReference>
<dbReference type="Pfam" id="PF01565">
    <property type="entry name" value="FAD_binding_4"/>
    <property type="match status" value="1"/>
</dbReference>
<evidence type="ECO:0000256" key="7">
    <source>
        <dbReference type="PIRSR" id="PIRSR625650-3"/>
    </source>
</evidence>
<dbReference type="InterPro" id="IPR036318">
    <property type="entry name" value="FAD-bd_PCMH-like_sf"/>
</dbReference>
<dbReference type="Proteomes" id="UP000231019">
    <property type="component" value="Unassembled WGS sequence"/>
</dbReference>
<dbReference type="EMBL" id="PFFQ01000059">
    <property type="protein sequence ID" value="PIW14492.1"/>
    <property type="molecule type" value="Genomic_DNA"/>
</dbReference>
<dbReference type="Gene3D" id="3.30.70.3450">
    <property type="match status" value="1"/>
</dbReference>
<feature type="site" description="Important for enzyme activity" evidence="8">
    <location>
        <position position="321"/>
    </location>
</feature>
<dbReference type="InterPro" id="IPR025650">
    <property type="entry name" value="Alkyl-DHAP_Synthase"/>
</dbReference>
<dbReference type="GO" id="GO:0008609">
    <property type="term" value="F:alkylglycerone-phosphate synthase activity"/>
    <property type="evidence" value="ECO:0007669"/>
    <property type="project" value="InterPro"/>
</dbReference>
<dbReference type="PANTHER" id="PTHR46568">
    <property type="entry name" value="ALKYLDIHYDROXYACETONEPHOSPHATE SYNTHASE, PEROXISOMAL"/>
    <property type="match status" value="1"/>
</dbReference>
<reference evidence="10 11" key="1">
    <citation type="submission" date="2017-09" db="EMBL/GenBank/DDBJ databases">
        <title>Depth-based differentiation of microbial function through sediment-hosted aquifers and enrichment of novel symbionts in the deep terrestrial subsurface.</title>
        <authorList>
            <person name="Probst A.J."/>
            <person name="Ladd B."/>
            <person name="Jarett J.K."/>
            <person name="Geller-Mcgrath D.E."/>
            <person name="Sieber C.M."/>
            <person name="Emerson J.B."/>
            <person name="Anantharaman K."/>
            <person name="Thomas B.C."/>
            <person name="Malmstrom R."/>
            <person name="Stieglmeier M."/>
            <person name="Klingl A."/>
            <person name="Woyke T."/>
            <person name="Ryan C.M."/>
            <person name="Banfield J.F."/>
        </authorList>
    </citation>
    <scope>NUCLEOTIDE SEQUENCE [LARGE SCALE GENOMIC DNA]</scope>
    <source>
        <strain evidence="10">CG17_big_fil_post_rev_8_21_14_2_50_48_46</strain>
    </source>
</reference>
<name>A0A2M7FYZ6_9BACT</name>
<feature type="binding site" evidence="7">
    <location>
        <begin position="136"/>
        <end position="142"/>
    </location>
    <ligand>
        <name>FAD</name>
        <dbReference type="ChEBI" id="CHEBI:57692"/>
    </ligand>
</feature>
<keyword evidence="4 7" id="KW-0274">FAD</keyword>
<evidence type="ECO:0000256" key="4">
    <source>
        <dbReference type="ARBA" id="ARBA00022827"/>
    </source>
</evidence>
<protein>
    <recommendedName>
        <fullName evidence="9">FAD-binding PCMH-type domain-containing protein</fullName>
    </recommendedName>
</protein>
<dbReference type="InterPro" id="IPR016171">
    <property type="entry name" value="Vanillyl_alc_oxidase_C-sub2"/>
</dbReference>
<dbReference type="SUPFAM" id="SSF55103">
    <property type="entry name" value="FAD-linked oxidases, C-terminal domain"/>
    <property type="match status" value="1"/>
</dbReference>
<dbReference type="InterPro" id="IPR016164">
    <property type="entry name" value="FAD-linked_Oxase-like_C"/>
</dbReference>
<evidence type="ECO:0000256" key="6">
    <source>
        <dbReference type="PIRSR" id="PIRSR625650-2"/>
    </source>
</evidence>
<feature type="active site" description="Proton donor/acceptor" evidence="5">
    <location>
        <position position="478"/>
    </location>
</feature>
<dbReference type="InterPro" id="IPR016169">
    <property type="entry name" value="FAD-bd_PCMH_sub2"/>
</dbReference>
<organism evidence="10 11">
    <name type="scientific">bacterium (Candidatus Blackallbacteria) CG17_big_fil_post_rev_8_21_14_2_50_48_46</name>
    <dbReference type="NCBI Taxonomy" id="2014261"/>
    <lineage>
        <taxon>Bacteria</taxon>
        <taxon>Candidatus Blackallbacteria</taxon>
    </lineage>
</organism>
<feature type="binding site" evidence="7">
    <location>
        <begin position="270"/>
        <end position="276"/>
    </location>
    <ligand>
        <name>FAD</name>
        <dbReference type="ChEBI" id="CHEBI:57692"/>
    </ligand>
</feature>
<evidence type="ECO:0000256" key="3">
    <source>
        <dbReference type="ARBA" id="ARBA00022630"/>
    </source>
</evidence>
<sequence>MRYAREKLKWNGWGWQDQHFDFEGRDTSFWKFLQTELKLQSLSPTPACPLENLEVPASRLNPAQAQALAKILDPWQVKSDLRERVLHARGRSLPDLLDLRSGTLQDLPDAVVYPRNARQIQALLEFAHSEKLALVPFGGGSSVVGGVQASCRADQAGVLSLDLSLMQHLLEIDEVSLTMTAEAGIYGPELEEKLQARGYTVGHTPQSFEFSTLGGWIAARGAGDRSNRYGKVEDMLVAAKVLTPQGEWLLPALPASAAGPDLRQVLAGSEGILGVIAEATLKIHPLPPAQDARGFLFRNFLSGLEALRQLVQRGAPTAMLRLSDEAETQFLFRFRKKAGPDPLPQRLIKQYLASQGYTQHPALLLAGQEGEQTEVQNWARQTSKQLKAHGAFALGPKAAESWHKSRYSTPYLRDTLLDHGIAVETLETACEWRKLPALYQALKDTLQTQIDQGLKTSGSQGFVMTHISHCYPDGASLYFTFAFPLLPGQEREQYQAIKTAACETIVAQGATLSHHHGIGRDHAPWLQAEKGDLGMALLRQMRKTLDPEGILNPGKLLD</sequence>
<dbReference type="Gene3D" id="3.30.300.330">
    <property type="match status" value="1"/>
</dbReference>
<dbReference type="Gene3D" id="1.10.45.10">
    <property type="entry name" value="Vanillyl-alcohol Oxidase, Chain A, domain 4"/>
    <property type="match status" value="1"/>
</dbReference>
<dbReference type="Gene3D" id="3.30.465.10">
    <property type="match status" value="1"/>
</dbReference>
<evidence type="ECO:0000256" key="5">
    <source>
        <dbReference type="PIRSR" id="PIRSR625650-1"/>
    </source>
</evidence>
<comment type="similarity">
    <text evidence="2">Belongs to the FAD-binding oxidoreductase/transferase type 4 family.</text>
</comment>
<comment type="cofactor">
    <cofactor evidence="1 7">
        <name>FAD</name>
        <dbReference type="ChEBI" id="CHEBI:57692"/>
    </cofactor>
</comment>
<dbReference type="PROSITE" id="PS51387">
    <property type="entry name" value="FAD_PCMH"/>
    <property type="match status" value="1"/>
</dbReference>
<comment type="caution">
    <text evidence="10">The sequence shown here is derived from an EMBL/GenBank/DDBJ whole genome shotgun (WGS) entry which is preliminary data.</text>
</comment>
<evidence type="ECO:0000313" key="10">
    <source>
        <dbReference type="EMBL" id="PIW14492.1"/>
    </source>
</evidence>
<gene>
    <name evidence="10" type="ORF">COW36_20850</name>
</gene>
<feature type="domain" description="FAD-binding PCMH-type" evidence="9">
    <location>
        <begin position="104"/>
        <end position="286"/>
    </location>
</feature>